<dbReference type="EMBL" id="AYKW01000045">
    <property type="protein sequence ID" value="PIL26010.1"/>
    <property type="molecule type" value="Genomic_DNA"/>
</dbReference>
<dbReference type="InterPro" id="IPR041539">
    <property type="entry name" value="CxC5"/>
</dbReference>
<feature type="domain" description="CxC5 like cysteine cluster associated with KDZ" evidence="1">
    <location>
        <begin position="124"/>
        <end position="175"/>
    </location>
</feature>
<proteinExistence type="predicted"/>
<sequence>MLSIKVIYTLLQASDNLSLGDGAPSRITETVTLQTLLDFIHSTTCLRDVIVHRQPPSAPPDSIPDSLPDDIQAFLATRLRLPVPHIDTLWKALRVVIWTEGDLVVGDVLPRFQDDVGERFKLAGHMLYPPVHVCDQQFCPEPTFLRHKDAPVKVYLFTMDRGVCEAWSTHLYCYCVLPYQLSP</sequence>
<protein>
    <recommendedName>
        <fullName evidence="1">CxC5 like cysteine cluster associated with KDZ domain-containing protein</fullName>
    </recommendedName>
</protein>
<evidence type="ECO:0000313" key="3">
    <source>
        <dbReference type="Proteomes" id="UP000230002"/>
    </source>
</evidence>
<keyword evidence="3" id="KW-1185">Reference proteome</keyword>
<evidence type="ECO:0000313" key="2">
    <source>
        <dbReference type="EMBL" id="PIL26010.1"/>
    </source>
</evidence>
<name>A0A2G8RWX1_9APHY</name>
<dbReference type="Proteomes" id="UP000230002">
    <property type="component" value="Unassembled WGS sequence"/>
</dbReference>
<dbReference type="STRING" id="1077348.A0A2G8RWX1"/>
<organism evidence="2 3">
    <name type="scientific">Ganoderma sinense ZZ0214-1</name>
    <dbReference type="NCBI Taxonomy" id="1077348"/>
    <lineage>
        <taxon>Eukaryota</taxon>
        <taxon>Fungi</taxon>
        <taxon>Dikarya</taxon>
        <taxon>Basidiomycota</taxon>
        <taxon>Agaricomycotina</taxon>
        <taxon>Agaricomycetes</taxon>
        <taxon>Polyporales</taxon>
        <taxon>Polyporaceae</taxon>
        <taxon>Ganoderma</taxon>
    </lineage>
</organism>
<gene>
    <name evidence="2" type="ORF">GSI_11764</name>
</gene>
<dbReference type="Pfam" id="PF18718">
    <property type="entry name" value="CxC5"/>
    <property type="match status" value="1"/>
</dbReference>
<accession>A0A2G8RWX1</accession>
<dbReference type="AlphaFoldDB" id="A0A2G8RWX1"/>
<comment type="caution">
    <text evidence="2">The sequence shown here is derived from an EMBL/GenBank/DDBJ whole genome shotgun (WGS) entry which is preliminary data.</text>
</comment>
<reference evidence="2 3" key="1">
    <citation type="journal article" date="2015" name="Sci. Rep.">
        <title>Chromosome-level genome map provides insights into diverse defense mechanisms in the medicinal fungus Ganoderma sinense.</title>
        <authorList>
            <person name="Zhu Y."/>
            <person name="Xu J."/>
            <person name="Sun C."/>
            <person name="Zhou S."/>
            <person name="Xu H."/>
            <person name="Nelson D.R."/>
            <person name="Qian J."/>
            <person name="Song J."/>
            <person name="Luo H."/>
            <person name="Xiang L."/>
            <person name="Li Y."/>
            <person name="Xu Z."/>
            <person name="Ji A."/>
            <person name="Wang L."/>
            <person name="Lu S."/>
            <person name="Hayward A."/>
            <person name="Sun W."/>
            <person name="Li X."/>
            <person name="Schwartz D.C."/>
            <person name="Wang Y."/>
            <person name="Chen S."/>
        </authorList>
    </citation>
    <scope>NUCLEOTIDE SEQUENCE [LARGE SCALE GENOMIC DNA]</scope>
    <source>
        <strain evidence="2 3">ZZ0214-1</strain>
    </source>
</reference>
<evidence type="ECO:0000259" key="1">
    <source>
        <dbReference type="Pfam" id="PF18718"/>
    </source>
</evidence>